<evidence type="ECO:0000256" key="1">
    <source>
        <dbReference type="SAM" id="MobiDB-lite"/>
    </source>
</evidence>
<accession>A0A1H7MZK1</accession>
<name>A0A1H7MZK1_9BURK</name>
<evidence type="ECO:0000313" key="2">
    <source>
        <dbReference type="EMBL" id="SEL16746.1"/>
    </source>
</evidence>
<reference evidence="3" key="1">
    <citation type="submission" date="2016-10" db="EMBL/GenBank/DDBJ databases">
        <authorList>
            <person name="Varghese N."/>
            <person name="Submissions S."/>
        </authorList>
    </citation>
    <scope>NUCLEOTIDE SEQUENCE [LARGE SCALE GENOMIC DNA]</scope>
    <source>
        <strain evidence="3">LMG 26416</strain>
    </source>
</reference>
<proteinExistence type="predicted"/>
<protein>
    <submittedName>
        <fullName evidence="2">Uncharacterized protein</fullName>
    </submittedName>
</protein>
<organism evidence="2 3">
    <name type="scientific">Paraburkholderia caballeronis</name>
    <dbReference type="NCBI Taxonomy" id="416943"/>
    <lineage>
        <taxon>Bacteria</taxon>
        <taxon>Pseudomonadati</taxon>
        <taxon>Pseudomonadota</taxon>
        <taxon>Betaproteobacteria</taxon>
        <taxon>Burkholderiales</taxon>
        <taxon>Burkholderiaceae</taxon>
        <taxon>Paraburkholderia</taxon>
    </lineage>
</organism>
<dbReference type="Proteomes" id="UP000199120">
    <property type="component" value="Unassembled WGS sequence"/>
</dbReference>
<dbReference type="EMBL" id="FOAJ01000005">
    <property type="protein sequence ID" value="SEL16746.1"/>
    <property type="molecule type" value="Genomic_DNA"/>
</dbReference>
<evidence type="ECO:0000313" key="3">
    <source>
        <dbReference type="Proteomes" id="UP000199120"/>
    </source>
</evidence>
<dbReference type="AlphaFoldDB" id="A0A1H7MZK1"/>
<sequence>MYPKDLRPRRAATRAAKGVTTPARRAGKRRSKQAFARRAGTPEAGGRSMRAAPRNRRRTTDAGAKLRSRRSRNLSRNPGLNLSLKHNRAASVRTTKETNVARHATTLARNRLLRA</sequence>
<feature type="region of interest" description="Disordered" evidence="1">
    <location>
        <begin position="1"/>
        <end position="96"/>
    </location>
</feature>
<feature type="compositionally biased region" description="Low complexity" evidence="1">
    <location>
        <begin position="74"/>
        <end position="84"/>
    </location>
</feature>
<gene>
    <name evidence="2" type="ORF">SAMN05192542_105264</name>
</gene>
<keyword evidence="3" id="KW-1185">Reference proteome</keyword>